<evidence type="ECO:0008006" key="3">
    <source>
        <dbReference type="Google" id="ProtNLM"/>
    </source>
</evidence>
<dbReference type="AlphaFoldDB" id="A0A5K7YFB5"/>
<proteinExistence type="predicted"/>
<dbReference type="KEGG" id="dalk:DSCA_06500"/>
<keyword evidence="2" id="KW-1185">Reference proteome</keyword>
<sequence>MGARYLRDLLPVKYQHAPIVDFHADPMRVASLIARLDYLVCERMHPAILMWTLGKPCLMIDYQYSKAADFLAGIGMSEFCLRSDQLNVDGYMARLARLESVRQKVVREARVTFSRQQSLQRSLAMKAIVEAVAYERAAYGKSM</sequence>
<evidence type="ECO:0000313" key="2">
    <source>
        <dbReference type="Proteomes" id="UP000427906"/>
    </source>
</evidence>
<protein>
    <recommendedName>
        <fullName evidence="3">Polysaccharide pyruvyl transferase domain-containing protein</fullName>
    </recommendedName>
</protein>
<reference evidence="1 2" key="1">
    <citation type="submission" date="2019-11" db="EMBL/GenBank/DDBJ databases">
        <title>Comparative genomics of hydrocarbon-degrading Desulfosarcina strains.</title>
        <authorList>
            <person name="Watanabe M."/>
            <person name="Kojima H."/>
            <person name="Fukui M."/>
        </authorList>
    </citation>
    <scope>NUCLEOTIDE SEQUENCE [LARGE SCALE GENOMIC DNA]</scope>
    <source>
        <strain evidence="1 2">PL12</strain>
    </source>
</reference>
<organism evidence="1 2">
    <name type="scientific">Desulfosarcina alkanivorans</name>
    <dbReference type="NCBI Taxonomy" id="571177"/>
    <lineage>
        <taxon>Bacteria</taxon>
        <taxon>Pseudomonadati</taxon>
        <taxon>Thermodesulfobacteriota</taxon>
        <taxon>Desulfobacteria</taxon>
        <taxon>Desulfobacterales</taxon>
        <taxon>Desulfosarcinaceae</taxon>
        <taxon>Desulfosarcina</taxon>
    </lineage>
</organism>
<name>A0A5K7YFB5_9BACT</name>
<evidence type="ECO:0000313" key="1">
    <source>
        <dbReference type="EMBL" id="BBO66720.1"/>
    </source>
</evidence>
<dbReference type="EMBL" id="AP021874">
    <property type="protein sequence ID" value="BBO66720.1"/>
    <property type="molecule type" value="Genomic_DNA"/>
</dbReference>
<dbReference type="Proteomes" id="UP000427906">
    <property type="component" value="Chromosome"/>
</dbReference>
<gene>
    <name evidence="1" type="ORF">DSCA_06500</name>
</gene>
<accession>A0A5K7YFB5</accession>